<evidence type="ECO:0000313" key="4">
    <source>
        <dbReference type="Proteomes" id="UP001198182"/>
    </source>
</evidence>
<feature type="compositionally biased region" description="Polar residues" evidence="1">
    <location>
        <begin position="64"/>
        <end position="74"/>
    </location>
</feature>
<gene>
    <name evidence="3" type="ORF">LKD81_16300</name>
</gene>
<keyword evidence="2" id="KW-0812">Transmembrane</keyword>
<dbReference type="NCBIfam" id="TIGR01598">
    <property type="entry name" value="holin_phiLC3"/>
    <property type="match status" value="1"/>
</dbReference>
<comment type="caution">
    <text evidence="3">The sequence shown here is derived from an EMBL/GenBank/DDBJ whole genome shotgun (WGS) entry which is preliminary data.</text>
</comment>
<dbReference type="AlphaFoldDB" id="A0AAE3EDK4"/>
<dbReference type="RefSeq" id="WP_308454938.1">
    <property type="nucleotide sequence ID" value="NZ_JAJEQR010000074.1"/>
</dbReference>
<accession>A0AAE3EDK4</accession>
<organism evidence="3 4">
    <name type="scientific">Hominifimenecus microfluidus</name>
    <dbReference type="NCBI Taxonomy" id="2885348"/>
    <lineage>
        <taxon>Bacteria</taxon>
        <taxon>Bacillati</taxon>
        <taxon>Bacillota</taxon>
        <taxon>Clostridia</taxon>
        <taxon>Lachnospirales</taxon>
        <taxon>Lachnospiraceae</taxon>
        <taxon>Hominifimenecus</taxon>
    </lineage>
</organism>
<dbReference type="Pfam" id="PF04531">
    <property type="entry name" value="Phage_holin_1"/>
    <property type="match status" value="1"/>
</dbReference>
<sequence>MINWKLRLKNKATLLAIVTAVIALIYQILGMLGIVPAVSESEVTQAVGLVINILAMVGIVTDPTTQGVSDSNRALTYDKPAKNSTTNDYDFD</sequence>
<keyword evidence="2" id="KW-0472">Membrane</keyword>
<reference evidence="3" key="1">
    <citation type="submission" date="2021-10" db="EMBL/GenBank/DDBJ databases">
        <title>Anaerobic single-cell dispensing facilitates the cultivation of human gut bacteria.</title>
        <authorList>
            <person name="Afrizal A."/>
        </authorList>
    </citation>
    <scope>NUCLEOTIDE SEQUENCE</scope>
    <source>
        <strain evidence="3">CLA-AA-H215</strain>
    </source>
</reference>
<feature type="transmembrane region" description="Helical" evidence="2">
    <location>
        <begin position="12"/>
        <end position="37"/>
    </location>
</feature>
<proteinExistence type="predicted"/>
<dbReference type="Proteomes" id="UP001198182">
    <property type="component" value="Unassembled WGS sequence"/>
</dbReference>
<dbReference type="EMBL" id="JAJEQR010000074">
    <property type="protein sequence ID" value="MCC2232533.1"/>
    <property type="molecule type" value="Genomic_DNA"/>
</dbReference>
<feature type="region of interest" description="Disordered" evidence="1">
    <location>
        <begin position="64"/>
        <end position="92"/>
    </location>
</feature>
<keyword evidence="2" id="KW-1133">Transmembrane helix</keyword>
<evidence type="ECO:0000256" key="2">
    <source>
        <dbReference type="SAM" id="Phobius"/>
    </source>
</evidence>
<name>A0AAE3EDK4_9FIRM</name>
<protein>
    <submittedName>
        <fullName evidence="3">Phage holin</fullName>
    </submittedName>
</protein>
<keyword evidence="4" id="KW-1185">Reference proteome</keyword>
<feature type="compositionally biased region" description="Polar residues" evidence="1">
    <location>
        <begin position="82"/>
        <end position="92"/>
    </location>
</feature>
<evidence type="ECO:0000313" key="3">
    <source>
        <dbReference type="EMBL" id="MCC2232533.1"/>
    </source>
</evidence>
<dbReference type="InterPro" id="IPR006485">
    <property type="entry name" value="Phage-like_holin"/>
</dbReference>
<evidence type="ECO:0000256" key="1">
    <source>
        <dbReference type="SAM" id="MobiDB-lite"/>
    </source>
</evidence>